<proteinExistence type="predicted"/>
<evidence type="ECO:0000313" key="2">
    <source>
        <dbReference type="EMBL" id="EJK61523.1"/>
    </source>
</evidence>
<comment type="caution">
    <text evidence="2">The sequence shown here is derived from an EMBL/GenBank/DDBJ whole genome shotgun (WGS) entry which is preliminary data.</text>
</comment>
<feature type="non-terminal residue" evidence="2">
    <location>
        <position position="1"/>
    </location>
</feature>
<gene>
    <name evidence="2" type="ORF">THAOC_17972</name>
</gene>
<keyword evidence="3" id="KW-1185">Reference proteome</keyword>
<evidence type="ECO:0000313" key="3">
    <source>
        <dbReference type="Proteomes" id="UP000266841"/>
    </source>
</evidence>
<sequence>FTTLEPASRKLHSSAVARYCVTFDHWWVDRRCAGEDSIALIRPVPGLSRTRPDKAAFDDGVRFRSVSDLQGHRHGGYMQVKALGESPVERDEGHQDTFDPVRPSWCWVLGLSAHLLILSAASLRVGVGSALGSAALACVHASRGSIGRKPGKPGSLWHADPPITSLLGRDGVSKGRPQPST</sequence>
<dbReference type="AlphaFoldDB" id="K0S5X4"/>
<feature type="region of interest" description="Disordered" evidence="1">
    <location>
        <begin position="145"/>
        <end position="181"/>
    </location>
</feature>
<dbReference type="Proteomes" id="UP000266841">
    <property type="component" value="Unassembled WGS sequence"/>
</dbReference>
<organism evidence="2 3">
    <name type="scientific">Thalassiosira oceanica</name>
    <name type="common">Marine diatom</name>
    <dbReference type="NCBI Taxonomy" id="159749"/>
    <lineage>
        <taxon>Eukaryota</taxon>
        <taxon>Sar</taxon>
        <taxon>Stramenopiles</taxon>
        <taxon>Ochrophyta</taxon>
        <taxon>Bacillariophyta</taxon>
        <taxon>Coscinodiscophyceae</taxon>
        <taxon>Thalassiosirophycidae</taxon>
        <taxon>Thalassiosirales</taxon>
        <taxon>Thalassiosiraceae</taxon>
        <taxon>Thalassiosira</taxon>
    </lineage>
</organism>
<protein>
    <submittedName>
        <fullName evidence="2">Uncharacterized protein</fullName>
    </submittedName>
</protein>
<dbReference type="EMBL" id="AGNL01019864">
    <property type="protein sequence ID" value="EJK61523.1"/>
    <property type="molecule type" value="Genomic_DNA"/>
</dbReference>
<reference evidence="2 3" key="1">
    <citation type="journal article" date="2012" name="Genome Biol.">
        <title>Genome and low-iron response of an oceanic diatom adapted to chronic iron limitation.</title>
        <authorList>
            <person name="Lommer M."/>
            <person name="Specht M."/>
            <person name="Roy A.S."/>
            <person name="Kraemer L."/>
            <person name="Andreson R."/>
            <person name="Gutowska M.A."/>
            <person name="Wolf J."/>
            <person name="Bergner S.V."/>
            <person name="Schilhabel M.B."/>
            <person name="Klostermeier U.C."/>
            <person name="Beiko R.G."/>
            <person name="Rosenstiel P."/>
            <person name="Hippler M."/>
            <person name="Laroche J."/>
        </authorList>
    </citation>
    <scope>NUCLEOTIDE SEQUENCE [LARGE SCALE GENOMIC DNA]</scope>
    <source>
        <strain evidence="2 3">CCMP1005</strain>
    </source>
</reference>
<accession>K0S5X4</accession>
<evidence type="ECO:0000256" key="1">
    <source>
        <dbReference type="SAM" id="MobiDB-lite"/>
    </source>
</evidence>
<name>K0S5X4_THAOC</name>